<keyword evidence="2" id="KW-1133">Transmembrane helix</keyword>
<comment type="caution">
    <text evidence="5">The sequence shown here is derived from an EMBL/GenBank/DDBJ whole genome shotgun (WGS) entry which is preliminary data.</text>
</comment>
<dbReference type="EMBL" id="JACVVK020000120">
    <property type="protein sequence ID" value="KAK7490992.1"/>
    <property type="molecule type" value="Genomic_DNA"/>
</dbReference>
<name>A0ABD0KW51_9CAEN</name>
<dbReference type="InterPro" id="IPR036179">
    <property type="entry name" value="Ig-like_dom_sf"/>
</dbReference>
<feature type="signal peptide" evidence="3">
    <location>
        <begin position="1"/>
        <end position="19"/>
    </location>
</feature>
<dbReference type="InterPro" id="IPR007110">
    <property type="entry name" value="Ig-like_dom"/>
</dbReference>
<keyword evidence="3" id="KW-0732">Signal</keyword>
<evidence type="ECO:0000313" key="5">
    <source>
        <dbReference type="EMBL" id="KAK7490992.1"/>
    </source>
</evidence>
<feature type="domain" description="Ig-like" evidence="4">
    <location>
        <begin position="15"/>
        <end position="130"/>
    </location>
</feature>
<dbReference type="AlphaFoldDB" id="A0ABD0KW51"/>
<gene>
    <name evidence="5" type="ORF">BaRGS_00017688</name>
</gene>
<dbReference type="InterPro" id="IPR013783">
    <property type="entry name" value="Ig-like_fold"/>
</dbReference>
<reference evidence="5 6" key="1">
    <citation type="journal article" date="2023" name="Sci. Data">
        <title>Genome assembly of the Korean intertidal mud-creeper Batillaria attramentaria.</title>
        <authorList>
            <person name="Patra A.K."/>
            <person name="Ho P.T."/>
            <person name="Jun S."/>
            <person name="Lee S.J."/>
            <person name="Kim Y."/>
            <person name="Won Y.J."/>
        </authorList>
    </citation>
    <scope>NUCLEOTIDE SEQUENCE [LARGE SCALE GENOMIC DNA]</scope>
    <source>
        <strain evidence="5">Wonlab-2016</strain>
    </source>
</reference>
<evidence type="ECO:0000256" key="1">
    <source>
        <dbReference type="SAM" id="MobiDB-lite"/>
    </source>
</evidence>
<dbReference type="Gene3D" id="2.60.40.10">
    <property type="entry name" value="Immunoglobulins"/>
    <property type="match status" value="1"/>
</dbReference>
<keyword evidence="6" id="KW-1185">Reference proteome</keyword>
<keyword evidence="2" id="KW-0472">Membrane</keyword>
<dbReference type="PROSITE" id="PS50835">
    <property type="entry name" value="IG_LIKE"/>
    <property type="match status" value="1"/>
</dbReference>
<evidence type="ECO:0000256" key="3">
    <source>
        <dbReference type="SAM" id="SignalP"/>
    </source>
</evidence>
<keyword evidence="2" id="KW-0812">Transmembrane</keyword>
<proteinExistence type="predicted"/>
<dbReference type="Proteomes" id="UP001519460">
    <property type="component" value="Unassembled WGS sequence"/>
</dbReference>
<dbReference type="SUPFAM" id="SSF48726">
    <property type="entry name" value="Immunoglobulin"/>
    <property type="match status" value="1"/>
</dbReference>
<feature type="region of interest" description="Disordered" evidence="1">
    <location>
        <begin position="600"/>
        <end position="630"/>
    </location>
</feature>
<organism evidence="5 6">
    <name type="scientific">Batillaria attramentaria</name>
    <dbReference type="NCBI Taxonomy" id="370345"/>
    <lineage>
        <taxon>Eukaryota</taxon>
        <taxon>Metazoa</taxon>
        <taxon>Spiralia</taxon>
        <taxon>Lophotrochozoa</taxon>
        <taxon>Mollusca</taxon>
        <taxon>Gastropoda</taxon>
        <taxon>Caenogastropoda</taxon>
        <taxon>Sorbeoconcha</taxon>
        <taxon>Cerithioidea</taxon>
        <taxon>Batillariidae</taxon>
        <taxon>Batillaria</taxon>
    </lineage>
</organism>
<evidence type="ECO:0000259" key="4">
    <source>
        <dbReference type="PROSITE" id="PS50835"/>
    </source>
</evidence>
<sequence>MWKAGLAVSLIFLVPQVSFIKRVGSSSLDCDSQGYLVGSYITITCDLSGVAAAQVAWQLVSTSGVLSELGTCFEDGTCTSLHSPYIELSRRNDASSSVSIRRIERHTSGTLSCMQIYANGTEDKANCTLNVAYCRDPGYEVNERNRGSFRCDLAFTNTSLVWTLVTLSGNATTLATCGADGNCTLSSGLSGAEVQVNRNRKSSRLTLRQVQRDMAGYLLCTDGADIANCSFDVIAGGSMDHCSVIVHRNNWTAAASCEVRKLYSSFGRFGYRIRQTWKIPQVWIDGYHDLFLGRREFNPEPYTDLQNKKLYYRGSFAYSWPLSTHVGNYTYTFWTYPGANPSPPTHNCVNVKYLPEFGRVPCMCWTASLGSPAGRLLWLSGNTVIGKGPYGSRRLLFPIRKVNRSHGNQQITCQLEWINDYNFPFNVTDGPDNVSIEHHEVFDVNGTRQIIATCEVTGVNPLTSDMIVWGGLCQGQRGFKCKVTPSADKDGGRIMCIASNAANNGYSVRARVFVEFNDPVTEEPTAAASKDESMDTGKKTALGVGVGVSVLLCVIAPSIAVYLVCKRRKTARDPPPYDRAALDRASVFFSSSGQTVQLPEYQPGAMAEAASNEETPTKSSYLGPSQGVDQ</sequence>
<evidence type="ECO:0000313" key="6">
    <source>
        <dbReference type="Proteomes" id="UP001519460"/>
    </source>
</evidence>
<feature type="compositionally biased region" description="Polar residues" evidence="1">
    <location>
        <begin position="612"/>
        <end position="630"/>
    </location>
</feature>
<evidence type="ECO:0000256" key="2">
    <source>
        <dbReference type="SAM" id="Phobius"/>
    </source>
</evidence>
<protein>
    <recommendedName>
        <fullName evidence="4">Ig-like domain-containing protein</fullName>
    </recommendedName>
</protein>
<accession>A0ABD0KW51</accession>
<feature type="chain" id="PRO_5044774667" description="Ig-like domain-containing protein" evidence="3">
    <location>
        <begin position="20"/>
        <end position="630"/>
    </location>
</feature>
<feature type="transmembrane region" description="Helical" evidence="2">
    <location>
        <begin position="541"/>
        <end position="565"/>
    </location>
</feature>